<evidence type="ECO:0000313" key="12">
    <source>
        <dbReference type="EMBL" id="SCM81839.1"/>
    </source>
</evidence>
<dbReference type="SUPFAM" id="SSF58104">
    <property type="entry name" value="Methyl-accepting chemotaxis protein (MCP) signaling domain"/>
    <property type="match status" value="1"/>
</dbReference>
<feature type="domain" description="HAMP" evidence="11">
    <location>
        <begin position="323"/>
        <end position="376"/>
    </location>
</feature>
<dbReference type="CDD" id="cd12914">
    <property type="entry name" value="PDC1_DGC_like"/>
    <property type="match status" value="1"/>
</dbReference>
<feature type="domain" description="Methyl-accepting transducer" evidence="10">
    <location>
        <begin position="395"/>
        <end position="666"/>
    </location>
</feature>
<dbReference type="InterPro" id="IPR004089">
    <property type="entry name" value="MCPsignal_dom"/>
</dbReference>
<evidence type="ECO:0000259" key="10">
    <source>
        <dbReference type="PROSITE" id="PS50111"/>
    </source>
</evidence>
<dbReference type="GO" id="GO:0005886">
    <property type="term" value="C:plasma membrane"/>
    <property type="evidence" value="ECO:0007669"/>
    <property type="project" value="UniProtKB-SubCell"/>
</dbReference>
<name>A0A212LWN9_9FIRM</name>
<dbReference type="Gene3D" id="6.10.340.10">
    <property type="match status" value="1"/>
</dbReference>
<dbReference type="PANTHER" id="PTHR32089">
    <property type="entry name" value="METHYL-ACCEPTING CHEMOTAXIS PROTEIN MCPB"/>
    <property type="match status" value="1"/>
</dbReference>
<keyword evidence="7 9" id="KW-0807">Transducer</keyword>
<evidence type="ECO:0000256" key="4">
    <source>
        <dbReference type="ARBA" id="ARBA00022692"/>
    </source>
</evidence>
<keyword evidence="4" id="KW-0812">Transmembrane</keyword>
<dbReference type="PANTHER" id="PTHR32089:SF112">
    <property type="entry name" value="LYSOZYME-LIKE PROTEIN-RELATED"/>
    <property type="match status" value="1"/>
</dbReference>
<dbReference type="Pfam" id="PF00672">
    <property type="entry name" value="HAMP"/>
    <property type="match status" value="1"/>
</dbReference>
<keyword evidence="2" id="KW-1003">Cell membrane</keyword>
<keyword evidence="3" id="KW-0145">Chemotaxis</keyword>
<dbReference type="Pfam" id="PF02743">
    <property type="entry name" value="dCache_1"/>
    <property type="match status" value="1"/>
</dbReference>
<evidence type="ECO:0000256" key="3">
    <source>
        <dbReference type="ARBA" id="ARBA00022500"/>
    </source>
</evidence>
<keyword evidence="5" id="KW-1133">Transmembrane helix</keyword>
<proteinExistence type="inferred from homology"/>
<evidence type="ECO:0000256" key="8">
    <source>
        <dbReference type="ARBA" id="ARBA00029447"/>
    </source>
</evidence>
<dbReference type="CDD" id="cd11386">
    <property type="entry name" value="MCP_signal"/>
    <property type="match status" value="1"/>
</dbReference>
<evidence type="ECO:0000256" key="2">
    <source>
        <dbReference type="ARBA" id="ARBA00022475"/>
    </source>
</evidence>
<evidence type="ECO:0000256" key="6">
    <source>
        <dbReference type="ARBA" id="ARBA00023136"/>
    </source>
</evidence>
<dbReference type="SMART" id="SM00304">
    <property type="entry name" value="HAMP"/>
    <property type="match status" value="2"/>
</dbReference>
<dbReference type="AlphaFoldDB" id="A0A212LWN9"/>
<dbReference type="CDD" id="cd06225">
    <property type="entry name" value="HAMP"/>
    <property type="match status" value="1"/>
</dbReference>
<evidence type="ECO:0000256" key="7">
    <source>
        <dbReference type="ARBA" id="ARBA00023224"/>
    </source>
</evidence>
<reference evidence="12" key="1">
    <citation type="submission" date="2016-08" db="EMBL/GenBank/DDBJ databases">
        <authorList>
            <person name="Seilhamer J.J."/>
        </authorList>
    </citation>
    <scope>NUCLEOTIDE SEQUENCE</scope>
    <source>
        <strain evidence="12">86</strain>
    </source>
</reference>
<dbReference type="RefSeq" id="WP_288184715.1">
    <property type="nucleotide sequence ID" value="NZ_LT608335.1"/>
</dbReference>
<dbReference type="GO" id="GO:0006935">
    <property type="term" value="P:chemotaxis"/>
    <property type="evidence" value="ECO:0007669"/>
    <property type="project" value="UniProtKB-KW"/>
</dbReference>
<dbReference type="PROSITE" id="PS50885">
    <property type="entry name" value="HAMP"/>
    <property type="match status" value="1"/>
</dbReference>
<dbReference type="Gene3D" id="1.10.287.950">
    <property type="entry name" value="Methyl-accepting chemotaxis protein"/>
    <property type="match status" value="1"/>
</dbReference>
<evidence type="ECO:0000256" key="1">
    <source>
        <dbReference type="ARBA" id="ARBA00004651"/>
    </source>
</evidence>
<gene>
    <name evidence="12" type="primary">mcpB</name>
    <name evidence="12" type="ORF">KL86SPO_40323</name>
</gene>
<accession>A0A212LWN9</accession>
<dbReference type="InterPro" id="IPR033479">
    <property type="entry name" value="dCache_1"/>
</dbReference>
<keyword evidence="6" id="KW-0472">Membrane</keyword>
<organism evidence="12">
    <name type="scientific">uncultured Sporomusa sp</name>
    <dbReference type="NCBI Taxonomy" id="307249"/>
    <lineage>
        <taxon>Bacteria</taxon>
        <taxon>Bacillati</taxon>
        <taxon>Bacillota</taxon>
        <taxon>Negativicutes</taxon>
        <taxon>Selenomonadales</taxon>
        <taxon>Sporomusaceae</taxon>
        <taxon>Sporomusa</taxon>
        <taxon>environmental samples</taxon>
    </lineage>
</organism>
<dbReference type="EMBL" id="FMJE01000004">
    <property type="protein sequence ID" value="SCM81839.1"/>
    <property type="molecule type" value="Genomic_DNA"/>
</dbReference>
<dbReference type="SMART" id="SM00283">
    <property type="entry name" value="MA"/>
    <property type="match status" value="1"/>
</dbReference>
<dbReference type="Gene3D" id="3.30.450.20">
    <property type="entry name" value="PAS domain"/>
    <property type="match status" value="1"/>
</dbReference>
<dbReference type="GO" id="GO:0007165">
    <property type="term" value="P:signal transduction"/>
    <property type="evidence" value="ECO:0007669"/>
    <property type="project" value="UniProtKB-KW"/>
</dbReference>
<dbReference type="SUPFAM" id="SSF103190">
    <property type="entry name" value="Sensory domain-like"/>
    <property type="match status" value="1"/>
</dbReference>
<dbReference type="InterPro" id="IPR003660">
    <property type="entry name" value="HAMP_dom"/>
</dbReference>
<evidence type="ECO:0000259" key="11">
    <source>
        <dbReference type="PROSITE" id="PS50885"/>
    </source>
</evidence>
<comment type="similarity">
    <text evidence="8">Belongs to the methyl-accepting chemotaxis (MCP) protein family.</text>
</comment>
<dbReference type="InterPro" id="IPR029151">
    <property type="entry name" value="Sensor-like_sf"/>
</dbReference>
<evidence type="ECO:0000256" key="5">
    <source>
        <dbReference type="ARBA" id="ARBA00022989"/>
    </source>
</evidence>
<protein>
    <submittedName>
        <fullName evidence="12">Methyl-accepting chemotaxis protein McpB</fullName>
    </submittedName>
</protein>
<sequence length="681" mass="73511">MKLIHSIRFQLMCLIGALVIGTLLVVSGAGYYLSQQYLRESMEQTEEAVVGKAAAYVRSELAMSITQLEDLASIARLQSGDKTQIQPALQEAHQRIGKFDDILFASLDGVTINNAGFSINISDREYFQKVINTKKPYISEIFLSRTNQKQAVALCVPVSRNGQLIGVLFGMYSLDKLQPIIQDIKFKQYGYGALLEDGGLYLVHPTRPELAGNMNLKNGEISAELKNKGNMINGIDPRLSAAFMQALETDSRIRMQYKPTSSDVEQVGSFIPIDMPGDRRWILLMTTTEADATSEITALSRMLIGLSGFSLLLVLGLTFWSSRSFVRPILHINQVAKEIAEGDLRERVKTIQSQSELGELADNMLLMNRNLRGLVQQVQSESSQMAAASEELTASAHQSADAANQVAGSITEVARAADMQSEHAAQILTISRTMTEQVAQMSQAAEEVTGAAAVTTRSAEQGGQVVQQTIRQMNEIGQQTAAMQNHITELNTSSRDIQEMVTLISTIAGQTNLLALNAAIEAARAGEQGRGFAVVAEEVRKLAEESNQAAQTINSLVAKNETNLTQVVAAAQNGISGIQSGIALANDTGETFKQIEDAIHRLSGQVTDITVAIRRIAEENQTLAAAIENIDTASKGVASETQSVSAATEEQSASVQEIASSSQSLANLAADLEAAIAKFQL</sequence>
<comment type="subcellular location">
    <subcellularLocation>
        <location evidence="1">Cell membrane</location>
        <topology evidence="1">Multi-pass membrane protein</topology>
    </subcellularLocation>
</comment>
<dbReference type="PROSITE" id="PS50111">
    <property type="entry name" value="CHEMOTAXIS_TRANSDUC_2"/>
    <property type="match status" value="1"/>
</dbReference>
<evidence type="ECO:0000256" key="9">
    <source>
        <dbReference type="PROSITE-ProRule" id="PRU00284"/>
    </source>
</evidence>
<dbReference type="Pfam" id="PF00015">
    <property type="entry name" value="MCPsignal"/>
    <property type="match status" value="1"/>
</dbReference>